<accession>A0ABX4XP26</accession>
<reference evidence="1 2" key="1">
    <citation type="submission" date="2016-11" db="EMBL/GenBank/DDBJ databases">
        <title>Whole Genome Sequence of Listeria newyorkensis.</title>
        <authorList>
            <person name="Frink S."/>
            <person name="Morales C."/>
            <person name="Kiang D."/>
        </authorList>
    </citation>
    <scope>NUCLEOTIDE SEQUENCE [LARGE SCALE GENOMIC DNA]</scope>
    <source>
        <strain evidence="1 2">F1604011-044</strain>
    </source>
</reference>
<evidence type="ECO:0000313" key="1">
    <source>
        <dbReference type="EMBL" id="PNP93819.1"/>
    </source>
</evidence>
<organism evidence="1 2">
    <name type="scientific">Listeria newyorkensis</name>
    <dbReference type="NCBI Taxonomy" id="1497681"/>
    <lineage>
        <taxon>Bacteria</taxon>
        <taxon>Bacillati</taxon>
        <taxon>Bacillota</taxon>
        <taxon>Bacilli</taxon>
        <taxon>Bacillales</taxon>
        <taxon>Listeriaceae</taxon>
        <taxon>Listeria</taxon>
    </lineage>
</organism>
<gene>
    <name evidence="1" type="ORF">BMT55_03350</name>
</gene>
<name>A0ABX4XP26_9LIST</name>
<evidence type="ECO:0000313" key="2">
    <source>
        <dbReference type="Proteomes" id="UP000236500"/>
    </source>
</evidence>
<dbReference type="RefSeq" id="WP_036090396.1">
    <property type="nucleotide sequence ID" value="NZ_BJEY01000017.1"/>
</dbReference>
<keyword evidence="2" id="KW-1185">Reference proteome</keyword>
<dbReference type="EMBL" id="MPDH01000003">
    <property type="protein sequence ID" value="PNP93819.1"/>
    <property type="molecule type" value="Genomic_DNA"/>
</dbReference>
<proteinExistence type="predicted"/>
<sequence>MEEMNFDDFDFEVITVESMGNPSMMVNLNGTTFNRILLEIMGYPAYVAPLISKKRNAFAIQTCKAGGERAIKFSKPKNQQKGGVKLSSTVINDYLRSIMKDEWNEKNRYQVEAVYHPDKKAMVFDLNSATEFEPFRINSRD</sequence>
<protein>
    <submittedName>
        <fullName evidence="1">Uncharacterized protein</fullName>
    </submittedName>
</protein>
<comment type="caution">
    <text evidence="1">The sequence shown here is derived from an EMBL/GenBank/DDBJ whole genome shotgun (WGS) entry which is preliminary data.</text>
</comment>
<dbReference type="Proteomes" id="UP000236500">
    <property type="component" value="Unassembled WGS sequence"/>
</dbReference>